<dbReference type="SMART" id="SM00260">
    <property type="entry name" value="CheW"/>
    <property type="match status" value="1"/>
</dbReference>
<dbReference type="InterPro" id="IPR002545">
    <property type="entry name" value="CheW-lke_dom"/>
</dbReference>
<dbReference type="SUPFAM" id="SSF50341">
    <property type="entry name" value="CheW-like"/>
    <property type="match status" value="1"/>
</dbReference>
<evidence type="ECO:0000256" key="5">
    <source>
        <dbReference type="ARBA" id="ARBA00022553"/>
    </source>
</evidence>
<dbReference type="InterPro" id="IPR004358">
    <property type="entry name" value="Sig_transdc_His_kin-like_C"/>
</dbReference>
<keyword evidence="10" id="KW-0902">Two-component regulatory system</keyword>
<feature type="domain" description="CheW-like" evidence="14">
    <location>
        <begin position="568"/>
        <end position="701"/>
    </location>
</feature>
<evidence type="ECO:0000256" key="1">
    <source>
        <dbReference type="ARBA" id="ARBA00000085"/>
    </source>
</evidence>
<evidence type="ECO:0000256" key="7">
    <source>
        <dbReference type="ARBA" id="ARBA00022741"/>
    </source>
</evidence>
<reference evidence="16" key="1">
    <citation type="submission" date="2023-05" db="EMBL/GenBank/DDBJ databases">
        <authorList>
            <person name="Zhang X."/>
        </authorList>
    </citation>
    <scope>NUCLEOTIDE SEQUENCE</scope>
    <source>
        <strain evidence="16">YF14B1</strain>
    </source>
</reference>
<dbReference type="PRINTS" id="PR00344">
    <property type="entry name" value="BCTRLSENSOR"/>
</dbReference>
<dbReference type="GO" id="GO:0005737">
    <property type="term" value="C:cytoplasm"/>
    <property type="evidence" value="ECO:0007669"/>
    <property type="project" value="InterPro"/>
</dbReference>
<dbReference type="SMART" id="SM01231">
    <property type="entry name" value="H-kinase_dim"/>
    <property type="match status" value="1"/>
</dbReference>
<evidence type="ECO:0000313" key="17">
    <source>
        <dbReference type="Proteomes" id="UP001241110"/>
    </source>
</evidence>
<dbReference type="InterPro" id="IPR051315">
    <property type="entry name" value="Bact_Chemotaxis_CheA"/>
</dbReference>
<dbReference type="InterPro" id="IPR036890">
    <property type="entry name" value="HATPase_C_sf"/>
</dbReference>
<dbReference type="PROSITE" id="PS50109">
    <property type="entry name" value="HIS_KIN"/>
    <property type="match status" value="1"/>
</dbReference>
<dbReference type="Proteomes" id="UP001241110">
    <property type="component" value="Unassembled WGS sequence"/>
</dbReference>
<evidence type="ECO:0000256" key="2">
    <source>
        <dbReference type="ARBA" id="ARBA00012438"/>
    </source>
</evidence>
<dbReference type="InterPro" id="IPR005467">
    <property type="entry name" value="His_kinase_dom"/>
</dbReference>
<comment type="function">
    <text evidence="11">Involved in the transmission of sensory signals from the chemoreceptors to the flagellar motors. CheA is autophosphorylated; it can transfer its phosphate group to either CheB or CheY.</text>
</comment>
<proteinExistence type="predicted"/>
<dbReference type="Pfam" id="PF01584">
    <property type="entry name" value="CheW"/>
    <property type="match status" value="1"/>
</dbReference>
<evidence type="ECO:0000256" key="12">
    <source>
        <dbReference type="PROSITE-ProRule" id="PRU00110"/>
    </source>
</evidence>
<dbReference type="InterPro" id="IPR003594">
    <property type="entry name" value="HATPase_dom"/>
</dbReference>
<evidence type="ECO:0000259" key="15">
    <source>
        <dbReference type="PROSITE" id="PS50894"/>
    </source>
</evidence>
<evidence type="ECO:0000256" key="11">
    <source>
        <dbReference type="ARBA" id="ARBA00035100"/>
    </source>
</evidence>
<keyword evidence="4" id="KW-0145">Chemotaxis</keyword>
<dbReference type="GO" id="GO:0000155">
    <property type="term" value="F:phosphorelay sensor kinase activity"/>
    <property type="evidence" value="ECO:0007669"/>
    <property type="project" value="InterPro"/>
</dbReference>
<dbReference type="InterPro" id="IPR037006">
    <property type="entry name" value="CheA-like_homodim_sf"/>
</dbReference>
<dbReference type="PROSITE" id="PS50851">
    <property type="entry name" value="CHEW"/>
    <property type="match status" value="1"/>
</dbReference>
<feature type="domain" description="Histidine kinase" evidence="13">
    <location>
        <begin position="311"/>
        <end position="566"/>
    </location>
</feature>
<feature type="domain" description="HPt" evidence="15">
    <location>
        <begin position="1"/>
        <end position="101"/>
    </location>
</feature>
<keyword evidence="8" id="KW-0418">Kinase</keyword>
<keyword evidence="5 12" id="KW-0597">Phosphoprotein</keyword>
<evidence type="ECO:0000256" key="6">
    <source>
        <dbReference type="ARBA" id="ARBA00022679"/>
    </source>
</evidence>
<dbReference type="PANTHER" id="PTHR43395:SF10">
    <property type="entry name" value="CHEMOTAXIS PROTEIN CHEA"/>
    <property type="match status" value="1"/>
</dbReference>
<dbReference type="SUPFAM" id="SSF47226">
    <property type="entry name" value="Histidine-containing phosphotransfer domain, HPT domain"/>
    <property type="match status" value="1"/>
</dbReference>
<accession>A0AAE3QML5</accession>
<feature type="modified residue" description="Phosphohistidine" evidence="12">
    <location>
        <position position="44"/>
    </location>
</feature>
<protein>
    <recommendedName>
        <fullName evidence="3">Chemotaxis protein CheA</fullName>
        <ecNumber evidence="2">2.7.13.3</ecNumber>
    </recommendedName>
</protein>
<dbReference type="FunFam" id="3.30.565.10:FF:000016">
    <property type="entry name" value="Chemotaxis protein CheA, putative"/>
    <property type="match status" value="1"/>
</dbReference>
<dbReference type="InterPro" id="IPR036097">
    <property type="entry name" value="HisK_dim/P_sf"/>
</dbReference>
<dbReference type="Pfam" id="PF01627">
    <property type="entry name" value="Hpt"/>
    <property type="match status" value="1"/>
</dbReference>
<dbReference type="InterPro" id="IPR004105">
    <property type="entry name" value="CheA-like_dim"/>
</dbReference>
<dbReference type="Pfam" id="PF02895">
    <property type="entry name" value="H-kinase_dim"/>
    <property type="match status" value="1"/>
</dbReference>
<dbReference type="EMBL" id="JASJOS010000002">
    <property type="protein sequence ID" value="MDJ1479711.1"/>
    <property type="molecule type" value="Genomic_DNA"/>
</dbReference>
<evidence type="ECO:0000256" key="10">
    <source>
        <dbReference type="ARBA" id="ARBA00023012"/>
    </source>
</evidence>
<evidence type="ECO:0000259" key="14">
    <source>
        <dbReference type="PROSITE" id="PS50851"/>
    </source>
</evidence>
<comment type="caution">
    <text evidence="16">The sequence shown here is derived from an EMBL/GenBank/DDBJ whole genome shotgun (WGS) entry which is preliminary data.</text>
</comment>
<keyword evidence="6 16" id="KW-0808">Transferase</keyword>
<evidence type="ECO:0000313" key="16">
    <source>
        <dbReference type="EMBL" id="MDJ1479711.1"/>
    </source>
</evidence>
<dbReference type="GO" id="GO:0006935">
    <property type="term" value="P:chemotaxis"/>
    <property type="evidence" value="ECO:0007669"/>
    <property type="project" value="UniProtKB-KW"/>
</dbReference>
<dbReference type="InterPro" id="IPR036641">
    <property type="entry name" value="HPT_dom_sf"/>
</dbReference>
<evidence type="ECO:0000256" key="4">
    <source>
        <dbReference type="ARBA" id="ARBA00022500"/>
    </source>
</evidence>
<dbReference type="SMART" id="SM00073">
    <property type="entry name" value="HPT"/>
    <property type="match status" value="1"/>
</dbReference>
<comment type="catalytic activity">
    <reaction evidence="1">
        <text>ATP + protein L-histidine = ADP + protein N-phospho-L-histidine.</text>
        <dbReference type="EC" id="2.7.13.3"/>
    </reaction>
</comment>
<evidence type="ECO:0000256" key="8">
    <source>
        <dbReference type="ARBA" id="ARBA00022777"/>
    </source>
</evidence>
<keyword evidence="9" id="KW-0067">ATP-binding</keyword>
<dbReference type="PROSITE" id="PS50894">
    <property type="entry name" value="HPT"/>
    <property type="match status" value="1"/>
</dbReference>
<name>A0AAE3QML5_9BACT</name>
<dbReference type="InterPro" id="IPR008207">
    <property type="entry name" value="Sig_transdc_His_kin_Hpt_dom"/>
</dbReference>
<dbReference type="SUPFAM" id="SSF55874">
    <property type="entry name" value="ATPase domain of HSP90 chaperone/DNA topoisomerase II/histidine kinase"/>
    <property type="match status" value="1"/>
</dbReference>
<dbReference type="Pfam" id="PF02518">
    <property type="entry name" value="HATPase_c"/>
    <property type="match status" value="1"/>
</dbReference>
<organism evidence="16 17">
    <name type="scientific">Xanthocytophaga flava</name>
    <dbReference type="NCBI Taxonomy" id="3048013"/>
    <lineage>
        <taxon>Bacteria</taxon>
        <taxon>Pseudomonadati</taxon>
        <taxon>Bacteroidota</taxon>
        <taxon>Cytophagia</taxon>
        <taxon>Cytophagales</taxon>
        <taxon>Rhodocytophagaceae</taxon>
        <taxon>Xanthocytophaga</taxon>
    </lineage>
</organism>
<dbReference type="Gene3D" id="1.20.120.160">
    <property type="entry name" value="HPT domain"/>
    <property type="match status" value="1"/>
</dbReference>
<dbReference type="CDD" id="cd16916">
    <property type="entry name" value="HATPase_CheA-like"/>
    <property type="match status" value="1"/>
</dbReference>
<dbReference type="EC" id="2.7.13.3" evidence="2"/>
<dbReference type="Gene3D" id="3.30.565.10">
    <property type="entry name" value="Histidine kinase-like ATPase, C-terminal domain"/>
    <property type="match status" value="1"/>
</dbReference>
<dbReference type="GO" id="GO:0005524">
    <property type="term" value="F:ATP binding"/>
    <property type="evidence" value="ECO:0007669"/>
    <property type="project" value="UniProtKB-KW"/>
</dbReference>
<keyword evidence="7" id="KW-0547">Nucleotide-binding</keyword>
<dbReference type="SMART" id="SM00387">
    <property type="entry name" value="HATPase_c"/>
    <property type="match status" value="1"/>
</dbReference>
<evidence type="ECO:0000256" key="9">
    <source>
        <dbReference type="ARBA" id="ARBA00022840"/>
    </source>
</evidence>
<dbReference type="InterPro" id="IPR036061">
    <property type="entry name" value="CheW-like_dom_sf"/>
</dbReference>
<dbReference type="RefSeq" id="WP_313976111.1">
    <property type="nucleotide sequence ID" value="NZ_JASJOS010000002.1"/>
</dbReference>
<sequence>MDSLHEKFLEEVTEFVADLENALLELEKNPENQKLIEKVFRIMHTLKGTSAMFGFDKIGNLTHDLETIYEFIREQKTTLSEEILSLTFASIDFIKVLVETNNELPTEEYKLKYETLLFSIKRKVDILEGNHSATSETANSSALGEDTPEIVSDEKKIVTYYIQFIPAGHLLTTGVNPLYMIDDLYALGECKVFLRNKNVPDLSQIQEESCYLSWDIFLSTSEEKSTIADVFLFAEDACTLKIHKIADKSLLQDDAFIHKMKELSVVTEGISLGSITAYLHSVSKESARKEEKAESKKEVVVEDEPKVSLSKIASSKNNSLTSIRVASRKLDEMMNVVSELITMQARLTLLAEKNNSTELTSIAENFDKLLRQLRDNSLKICLVPMETIFSRFQRLVRDLSKDLQKNIIFSTEGGETEVDKTIIENLSDPILHLLRNSIDHGIEDAETRIRNGKSAQGKIHLKAFYSEGMVQIVIEDDGKGIDPKRIREKAIEKGILSETTPLTDKEAINLIFLPGFSTAQKVSEISGRGVGMDVVRQRIEELRGEIYIDSKVNKGTTMTIKLPLSLSIIDGILVKADDTCFVIPLSAVDKCYEIKHDEIHAGFNDLVIIDGEQVPFYYLREEFAIGGEAPAIEQIVTITYEGQKIALIVDRIVGEYQSVLKPLGAMGISKGQELLLGATIMGDGTVALVLDSGKIVKQLLHKVFI</sequence>
<dbReference type="Gene3D" id="2.30.30.40">
    <property type="entry name" value="SH3 Domains"/>
    <property type="match status" value="1"/>
</dbReference>
<dbReference type="PANTHER" id="PTHR43395">
    <property type="entry name" value="SENSOR HISTIDINE KINASE CHEA"/>
    <property type="match status" value="1"/>
</dbReference>
<dbReference type="CDD" id="cd00088">
    <property type="entry name" value="HPT"/>
    <property type="match status" value="1"/>
</dbReference>
<evidence type="ECO:0000256" key="3">
    <source>
        <dbReference type="ARBA" id="ARBA00021495"/>
    </source>
</evidence>
<evidence type="ECO:0000259" key="13">
    <source>
        <dbReference type="PROSITE" id="PS50109"/>
    </source>
</evidence>
<gene>
    <name evidence="16" type="ORF">QNI16_04385</name>
</gene>
<dbReference type="AlphaFoldDB" id="A0AAE3QML5"/>
<dbReference type="Gene3D" id="1.10.287.560">
    <property type="entry name" value="Histidine kinase CheA-like, homodimeric domain"/>
    <property type="match status" value="1"/>
</dbReference>
<dbReference type="SUPFAM" id="SSF47384">
    <property type="entry name" value="Homodimeric domain of signal transducing histidine kinase"/>
    <property type="match status" value="1"/>
</dbReference>